<keyword evidence="3" id="KW-0808">Transferase</keyword>
<gene>
    <name evidence="9" type="ORF">HYS17_06410</name>
</gene>
<evidence type="ECO:0000256" key="5">
    <source>
        <dbReference type="ARBA" id="ARBA00022984"/>
    </source>
</evidence>
<comment type="pathway">
    <text evidence="1 7">Cell wall biogenesis; peptidoglycan biosynthesis.</text>
</comment>
<dbReference type="Pfam" id="PF20142">
    <property type="entry name" value="Scaffold"/>
    <property type="match status" value="1"/>
</dbReference>
<dbReference type="Pfam" id="PF01471">
    <property type="entry name" value="PG_binding_1"/>
    <property type="match status" value="1"/>
</dbReference>
<evidence type="ECO:0000256" key="2">
    <source>
        <dbReference type="ARBA" id="ARBA00005992"/>
    </source>
</evidence>
<dbReference type="SUPFAM" id="SSF47090">
    <property type="entry name" value="PGBD-like"/>
    <property type="match status" value="1"/>
</dbReference>
<reference evidence="9 10" key="1">
    <citation type="submission" date="2020-07" db="EMBL/GenBank/DDBJ databases">
        <title>Huge and variable diversity of episymbiotic CPR bacteria and DPANN archaea in groundwater ecosystems.</title>
        <authorList>
            <person name="He C.Y."/>
            <person name="Keren R."/>
            <person name="Whittaker M."/>
            <person name="Farag I.F."/>
            <person name="Doudna J."/>
            <person name="Cate J.H.D."/>
            <person name="Banfield J.F."/>
        </authorList>
    </citation>
    <scope>NUCLEOTIDE SEQUENCE [LARGE SCALE GENOMIC DNA]</scope>
    <source>
        <strain evidence="9">NC_groundwater_70_Ag_B-0.1um_54_66</strain>
    </source>
</reference>
<evidence type="ECO:0000313" key="9">
    <source>
        <dbReference type="EMBL" id="QQG35200.1"/>
    </source>
</evidence>
<dbReference type="Proteomes" id="UP000595362">
    <property type="component" value="Chromosome"/>
</dbReference>
<dbReference type="InterPro" id="IPR045380">
    <property type="entry name" value="LD_TPept_scaffold_dom"/>
</dbReference>
<keyword evidence="4 7" id="KW-0133">Cell shape</keyword>
<dbReference type="UniPathway" id="UPA00219"/>
<dbReference type="GO" id="GO:0009252">
    <property type="term" value="P:peptidoglycan biosynthetic process"/>
    <property type="evidence" value="ECO:0007669"/>
    <property type="project" value="UniProtKB-UniPathway"/>
</dbReference>
<protein>
    <submittedName>
        <fullName evidence="9">L,D-transpeptidase family protein</fullName>
    </submittedName>
</protein>
<organism evidence="9 10">
    <name type="scientific">Micavibrio aeruginosavorus</name>
    <dbReference type="NCBI Taxonomy" id="349221"/>
    <lineage>
        <taxon>Bacteria</taxon>
        <taxon>Pseudomonadati</taxon>
        <taxon>Bdellovibrionota</taxon>
        <taxon>Bdellovibrionia</taxon>
        <taxon>Bdellovibrionales</taxon>
        <taxon>Pseudobdellovibrionaceae</taxon>
        <taxon>Micavibrio</taxon>
    </lineage>
</organism>
<dbReference type="GO" id="GO:0008360">
    <property type="term" value="P:regulation of cell shape"/>
    <property type="evidence" value="ECO:0007669"/>
    <property type="project" value="UniProtKB-UniRule"/>
</dbReference>
<feature type="domain" description="L,D-TPase catalytic" evidence="8">
    <location>
        <begin position="307"/>
        <end position="500"/>
    </location>
</feature>
<keyword evidence="6 7" id="KW-0961">Cell wall biogenesis/degradation</keyword>
<evidence type="ECO:0000313" key="10">
    <source>
        <dbReference type="Proteomes" id="UP000595362"/>
    </source>
</evidence>
<evidence type="ECO:0000256" key="3">
    <source>
        <dbReference type="ARBA" id="ARBA00022679"/>
    </source>
</evidence>
<dbReference type="InterPro" id="IPR002477">
    <property type="entry name" value="Peptidoglycan-bd-like"/>
</dbReference>
<name>A0A7T5UGD1_9BACT</name>
<feature type="active site" description="Proton donor/acceptor" evidence="7">
    <location>
        <position position="443"/>
    </location>
</feature>
<dbReference type="EMBL" id="CP066681">
    <property type="protein sequence ID" value="QQG35200.1"/>
    <property type="molecule type" value="Genomic_DNA"/>
</dbReference>
<dbReference type="InterPro" id="IPR036365">
    <property type="entry name" value="PGBD-like_sf"/>
</dbReference>
<feature type="active site" description="Nucleophile" evidence="7">
    <location>
        <position position="462"/>
    </location>
</feature>
<dbReference type="GO" id="GO:0016740">
    <property type="term" value="F:transferase activity"/>
    <property type="evidence" value="ECO:0007669"/>
    <property type="project" value="UniProtKB-KW"/>
</dbReference>
<sequence>MAVSAGLMCTAAGYSAMAQGQFTVPGKDMLFAPSLLKQASYGESIALGAVGSQKLSDRDAIQSFYQTREHKPLWTGSRGNADKARAVLSLLQDSWTHGLNPADYHVTEIEAMIQGGGTDETRLELLMTDAVARYGRDMSGIRVNAAAANEHAKFWRQPMPVADVLLRVASSADPKAALEGLAPQNNFYGKLREELIRLSRENAKFDDILPIKLGGRTFYPGDRHQGVKSLRQRLGVEYNSVYGAEELYDDKTAAAVMAFQREHNLDPDGVVGPKTLALLNRSHRDQMEQVIANLERLRWMDEEKPDRYIMVNIPSQTLWAVDQGKVAYEMPVIVGKPERQTKAFRAEIKGIRFNPNWTVPMGIKMKDFLPKLREDPTYLSQKGIEIYQGTGKNRRTIDGTEIDWSSMSSRDMNQLSMVQRQGANNALGRIRVLMPNDFDIYLHDTNTPEYFEKTQRTLSSGCVRLSQPEDIARFVLSRNEGWSDEKMEALLEKGSTVEVSAAEPFPVFIVYQTMWLDRDGRLVYGPDVYKQDQRLIKVLASADDFHIPESSGTRLAEAVDNTVNKF</sequence>
<evidence type="ECO:0000256" key="4">
    <source>
        <dbReference type="ARBA" id="ARBA00022960"/>
    </source>
</evidence>
<dbReference type="PANTHER" id="PTHR41533:SF2">
    <property type="entry name" value="BLR7131 PROTEIN"/>
    <property type="match status" value="1"/>
</dbReference>
<evidence type="ECO:0000256" key="7">
    <source>
        <dbReference type="PROSITE-ProRule" id="PRU01373"/>
    </source>
</evidence>
<dbReference type="PANTHER" id="PTHR41533">
    <property type="entry name" value="L,D-TRANSPEPTIDASE HI_1667-RELATED"/>
    <property type="match status" value="1"/>
</dbReference>
<evidence type="ECO:0000259" key="8">
    <source>
        <dbReference type="PROSITE" id="PS52029"/>
    </source>
</evidence>
<dbReference type="InterPro" id="IPR038063">
    <property type="entry name" value="Transpep_catalytic_dom"/>
</dbReference>
<dbReference type="Pfam" id="PF03734">
    <property type="entry name" value="YkuD"/>
    <property type="match status" value="1"/>
</dbReference>
<dbReference type="CDD" id="cd16913">
    <property type="entry name" value="YkuD_like"/>
    <property type="match status" value="1"/>
</dbReference>
<dbReference type="SUPFAM" id="SSF141523">
    <property type="entry name" value="L,D-transpeptidase catalytic domain-like"/>
    <property type="match status" value="1"/>
</dbReference>
<keyword evidence="5 7" id="KW-0573">Peptidoglycan synthesis</keyword>
<dbReference type="InterPro" id="IPR052905">
    <property type="entry name" value="LD-transpeptidase_YkuD-like"/>
</dbReference>
<proteinExistence type="inferred from homology"/>
<evidence type="ECO:0000256" key="1">
    <source>
        <dbReference type="ARBA" id="ARBA00004752"/>
    </source>
</evidence>
<evidence type="ECO:0000256" key="6">
    <source>
        <dbReference type="ARBA" id="ARBA00023316"/>
    </source>
</evidence>
<dbReference type="Gene3D" id="2.40.440.10">
    <property type="entry name" value="L,D-transpeptidase catalytic domain-like"/>
    <property type="match status" value="1"/>
</dbReference>
<accession>A0A7T5UGD1</accession>
<dbReference type="AlphaFoldDB" id="A0A7T5UGD1"/>
<dbReference type="GO" id="GO:0004180">
    <property type="term" value="F:carboxypeptidase activity"/>
    <property type="evidence" value="ECO:0007669"/>
    <property type="project" value="UniProtKB-ARBA"/>
</dbReference>
<dbReference type="GO" id="GO:0071555">
    <property type="term" value="P:cell wall organization"/>
    <property type="evidence" value="ECO:0007669"/>
    <property type="project" value="UniProtKB-UniRule"/>
</dbReference>
<dbReference type="PROSITE" id="PS52029">
    <property type="entry name" value="LD_TPASE"/>
    <property type="match status" value="1"/>
</dbReference>
<comment type="similarity">
    <text evidence="2">Belongs to the YkuD family.</text>
</comment>
<dbReference type="Gene3D" id="1.10.101.10">
    <property type="entry name" value="PGBD-like superfamily/PGBD"/>
    <property type="match status" value="1"/>
</dbReference>
<dbReference type="InterPro" id="IPR005490">
    <property type="entry name" value="LD_TPept_cat_dom"/>
</dbReference>
<dbReference type="InterPro" id="IPR036366">
    <property type="entry name" value="PGBDSf"/>
</dbReference>